<keyword evidence="3" id="KW-1185">Reference proteome</keyword>
<protein>
    <recommendedName>
        <fullName evidence="4">Secreted protein</fullName>
    </recommendedName>
</protein>
<name>A0A5C3LVZ7_9AGAR</name>
<keyword evidence="1" id="KW-0732">Signal</keyword>
<evidence type="ECO:0008006" key="4">
    <source>
        <dbReference type="Google" id="ProtNLM"/>
    </source>
</evidence>
<dbReference type="EMBL" id="ML213611">
    <property type="protein sequence ID" value="TFK36982.1"/>
    <property type="molecule type" value="Genomic_DNA"/>
</dbReference>
<evidence type="ECO:0000313" key="3">
    <source>
        <dbReference type="Proteomes" id="UP000308652"/>
    </source>
</evidence>
<dbReference type="Proteomes" id="UP000308652">
    <property type="component" value="Unassembled WGS sequence"/>
</dbReference>
<proteinExistence type="predicted"/>
<dbReference type="AlphaFoldDB" id="A0A5C3LVZ7"/>
<evidence type="ECO:0000313" key="2">
    <source>
        <dbReference type="EMBL" id="TFK36982.1"/>
    </source>
</evidence>
<evidence type="ECO:0000256" key="1">
    <source>
        <dbReference type="SAM" id="SignalP"/>
    </source>
</evidence>
<feature type="signal peptide" evidence="1">
    <location>
        <begin position="1"/>
        <end position="26"/>
    </location>
</feature>
<accession>A0A5C3LVZ7</accession>
<feature type="chain" id="PRO_5023083454" description="Secreted protein" evidence="1">
    <location>
        <begin position="27"/>
        <end position="64"/>
    </location>
</feature>
<sequence>MAVFGLHKSFGLILVWLCCGTRQACHQRYSIIQNQIRMQLIMASDSKTNKHIAEIARNSTHRSM</sequence>
<reference evidence="2 3" key="1">
    <citation type="journal article" date="2019" name="Nat. Ecol. Evol.">
        <title>Megaphylogeny resolves global patterns of mushroom evolution.</title>
        <authorList>
            <person name="Varga T."/>
            <person name="Krizsan K."/>
            <person name="Foldi C."/>
            <person name="Dima B."/>
            <person name="Sanchez-Garcia M."/>
            <person name="Sanchez-Ramirez S."/>
            <person name="Szollosi G.J."/>
            <person name="Szarkandi J.G."/>
            <person name="Papp V."/>
            <person name="Albert L."/>
            <person name="Andreopoulos W."/>
            <person name="Angelini C."/>
            <person name="Antonin V."/>
            <person name="Barry K.W."/>
            <person name="Bougher N.L."/>
            <person name="Buchanan P."/>
            <person name="Buyck B."/>
            <person name="Bense V."/>
            <person name="Catcheside P."/>
            <person name="Chovatia M."/>
            <person name="Cooper J."/>
            <person name="Damon W."/>
            <person name="Desjardin D."/>
            <person name="Finy P."/>
            <person name="Geml J."/>
            <person name="Haridas S."/>
            <person name="Hughes K."/>
            <person name="Justo A."/>
            <person name="Karasinski D."/>
            <person name="Kautmanova I."/>
            <person name="Kiss B."/>
            <person name="Kocsube S."/>
            <person name="Kotiranta H."/>
            <person name="LaButti K.M."/>
            <person name="Lechner B.E."/>
            <person name="Liimatainen K."/>
            <person name="Lipzen A."/>
            <person name="Lukacs Z."/>
            <person name="Mihaltcheva S."/>
            <person name="Morgado L.N."/>
            <person name="Niskanen T."/>
            <person name="Noordeloos M.E."/>
            <person name="Ohm R.A."/>
            <person name="Ortiz-Santana B."/>
            <person name="Ovrebo C."/>
            <person name="Racz N."/>
            <person name="Riley R."/>
            <person name="Savchenko A."/>
            <person name="Shiryaev A."/>
            <person name="Soop K."/>
            <person name="Spirin V."/>
            <person name="Szebenyi C."/>
            <person name="Tomsovsky M."/>
            <person name="Tulloss R.E."/>
            <person name="Uehling J."/>
            <person name="Grigoriev I.V."/>
            <person name="Vagvolgyi C."/>
            <person name="Papp T."/>
            <person name="Martin F.M."/>
            <person name="Miettinen O."/>
            <person name="Hibbett D.S."/>
            <person name="Nagy L.G."/>
        </authorList>
    </citation>
    <scope>NUCLEOTIDE SEQUENCE [LARGE SCALE GENOMIC DNA]</scope>
    <source>
        <strain evidence="2 3">CBS 166.37</strain>
    </source>
</reference>
<gene>
    <name evidence="2" type="ORF">BDQ12DRAFT_686194</name>
</gene>
<organism evidence="2 3">
    <name type="scientific">Crucibulum laeve</name>
    <dbReference type="NCBI Taxonomy" id="68775"/>
    <lineage>
        <taxon>Eukaryota</taxon>
        <taxon>Fungi</taxon>
        <taxon>Dikarya</taxon>
        <taxon>Basidiomycota</taxon>
        <taxon>Agaricomycotina</taxon>
        <taxon>Agaricomycetes</taxon>
        <taxon>Agaricomycetidae</taxon>
        <taxon>Agaricales</taxon>
        <taxon>Agaricineae</taxon>
        <taxon>Nidulariaceae</taxon>
        <taxon>Crucibulum</taxon>
    </lineage>
</organism>